<dbReference type="Pfam" id="PF01207">
    <property type="entry name" value="Dus"/>
    <property type="match status" value="1"/>
</dbReference>
<keyword evidence="7" id="KW-0521">NADP</keyword>
<dbReference type="PROSITE" id="PS01136">
    <property type="entry name" value="UPF0034"/>
    <property type="match status" value="1"/>
</dbReference>
<evidence type="ECO:0000256" key="11">
    <source>
        <dbReference type="ARBA" id="ARBA00049447"/>
    </source>
</evidence>
<dbReference type="GO" id="GO:0050660">
    <property type="term" value="F:flavin adenine dinucleotide binding"/>
    <property type="evidence" value="ECO:0007669"/>
    <property type="project" value="InterPro"/>
</dbReference>
<evidence type="ECO:0000256" key="10">
    <source>
        <dbReference type="ARBA" id="ARBA00048342"/>
    </source>
</evidence>
<evidence type="ECO:0000256" key="4">
    <source>
        <dbReference type="ARBA" id="ARBA00022643"/>
    </source>
</evidence>
<dbReference type="PANTHER" id="PTHR42907">
    <property type="entry name" value="FMN-LINKED OXIDOREDUCTASES SUPERFAMILY PROTEIN"/>
    <property type="match status" value="1"/>
</dbReference>
<evidence type="ECO:0000256" key="5">
    <source>
        <dbReference type="ARBA" id="ARBA00022664"/>
    </source>
</evidence>
<dbReference type="GO" id="GO:0017150">
    <property type="term" value="F:tRNA dihydrouridine synthase activity"/>
    <property type="evidence" value="ECO:0007669"/>
    <property type="project" value="InterPro"/>
</dbReference>
<sequence>MHHAQAIIHNSNRLNVYLGPPRPNVVVQLGGSDPVAMATAARIIADNGYHEVNINVGCPSQRVQHGHFGAILMKTPDLVAEILSTIKVNIPVTVKCRIGVDQLDSYEFFHGFVDTLLRNASLPHLIVHARKCILKGLSPKKNRSVPPLNYERVYQLAEAFPDLPISLNGGLDDIEKITMALARVDGCMIGRKDYAETLLSQPLAPGLRPPPMSILVKPLMMLYGGRQGRLFRNELFEIQKRSPSSNLRTIVLGALTNAGIVH</sequence>
<dbReference type="GO" id="GO:0006397">
    <property type="term" value="P:mRNA processing"/>
    <property type="evidence" value="ECO:0007669"/>
    <property type="project" value="UniProtKB-KW"/>
</dbReference>
<gene>
    <name evidence="13" type="ORF">EC973_003314</name>
</gene>
<dbReference type="OrthoDB" id="10262250at2759"/>
<comment type="catalytic activity">
    <reaction evidence="11">
        <text>a 5,6-dihydrouridine in mRNA + NADP(+) = a uridine in mRNA + NADPH + H(+)</text>
        <dbReference type="Rhea" id="RHEA:69855"/>
        <dbReference type="Rhea" id="RHEA-COMP:14658"/>
        <dbReference type="Rhea" id="RHEA-COMP:17789"/>
        <dbReference type="ChEBI" id="CHEBI:15378"/>
        <dbReference type="ChEBI" id="CHEBI:57783"/>
        <dbReference type="ChEBI" id="CHEBI:58349"/>
        <dbReference type="ChEBI" id="CHEBI:65315"/>
        <dbReference type="ChEBI" id="CHEBI:74443"/>
    </reaction>
    <physiologicalReaction direction="right-to-left" evidence="11">
        <dbReference type="Rhea" id="RHEA:69857"/>
    </physiologicalReaction>
</comment>
<name>A0A8H7ETE6_9FUNG</name>
<keyword evidence="8" id="KW-0694">RNA-binding</keyword>
<evidence type="ECO:0000256" key="6">
    <source>
        <dbReference type="ARBA" id="ARBA00022694"/>
    </source>
</evidence>
<dbReference type="GO" id="GO:0000049">
    <property type="term" value="F:tRNA binding"/>
    <property type="evidence" value="ECO:0007669"/>
    <property type="project" value="UniProtKB-KW"/>
</dbReference>
<dbReference type="InterPro" id="IPR035587">
    <property type="entry name" value="DUS-like_FMN-bd"/>
</dbReference>
<dbReference type="InterPro" id="IPR018517">
    <property type="entry name" value="tRNA_hU_synthase_CS"/>
</dbReference>
<comment type="caution">
    <text evidence="13">The sequence shown here is derived from an EMBL/GenBank/DDBJ whole genome shotgun (WGS) entry which is preliminary data.</text>
</comment>
<proteinExistence type="predicted"/>
<keyword evidence="4" id="KW-0288">FMN</keyword>
<dbReference type="Proteomes" id="UP000605846">
    <property type="component" value="Unassembled WGS sequence"/>
</dbReference>
<dbReference type="EMBL" id="JABAYA010000002">
    <property type="protein sequence ID" value="KAF7732567.1"/>
    <property type="molecule type" value="Genomic_DNA"/>
</dbReference>
<dbReference type="Gene3D" id="3.20.20.70">
    <property type="entry name" value="Aldolase class I"/>
    <property type="match status" value="1"/>
</dbReference>
<evidence type="ECO:0000313" key="14">
    <source>
        <dbReference type="Proteomes" id="UP000605846"/>
    </source>
</evidence>
<evidence type="ECO:0000256" key="9">
    <source>
        <dbReference type="ARBA" id="ARBA00023002"/>
    </source>
</evidence>
<evidence type="ECO:0000256" key="1">
    <source>
        <dbReference type="ARBA" id="ARBA00001917"/>
    </source>
</evidence>
<evidence type="ECO:0000313" key="13">
    <source>
        <dbReference type="EMBL" id="KAF7732567.1"/>
    </source>
</evidence>
<dbReference type="PANTHER" id="PTHR42907:SF1">
    <property type="entry name" value="FMN-LINKED OXIDOREDUCTASES SUPERFAMILY PROTEIN"/>
    <property type="match status" value="1"/>
</dbReference>
<protein>
    <recommendedName>
        <fullName evidence="12">DUS-like FMN-binding domain-containing protein</fullName>
    </recommendedName>
</protein>
<comment type="cofactor">
    <cofactor evidence="1">
        <name>FMN</name>
        <dbReference type="ChEBI" id="CHEBI:58210"/>
    </cofactor>
</comment>
<keyword evidence="14" id="KW-1185">Reference proteome</keyword>
<feature type="domain" description="DUS-like FMN-binding" evidence="12">
    <location>
        <begin position="1"/>
        <end position="196"/>
    </location>
</feature>
<reference evidence="13" key="1">
    <citation type="submission" date="2020-01" db="EMBL/GenBank/DDBJ databases">
        <title>Genome Sequencing of Three Apophysomyces-Like Fungal Strains Confirms a Novel Fungal Genus in the Mucoromycota with divergent Burkholderia-like Endosymbiotic Bacteria.</title>
        <authorList>
            <person name="Stajich J.E."/>
            <person name="Macias A.M."/>
            <person name="Carter-House D."/>
            <person name="Lovett B."/>
            <person name="Kasson L.R."/>
            <person name="Berry K."/>
            <person name="Grigoriev I."/>
            <person name="Chang Y."/>
            <person name="Spatafora J."/>
            <person name="Kasson M.T."/>
        </authorList>
    </citation>
    <scope>NUCLEOTIDE SEQUENCE</scope>
    <source>
        <strain evidence="13">NRRL A-21654</strain>
    </source>
</reference>
<keyword evidence="5" id="KW-0507">mRNA processing</keyword>
<accession>A0A8H7ETE6</accession>
<keyword evidence="2" id="KW-0820">tRNA-binding</keyword>
<evidence type="ECO:0000256" key="7">
    <source>
        <dbReference type="ARBA" id="ARBA00022857"/>
    </source>
</evidence>
<evidence type="ECO:0000256" key="2">
    <source>
        <dbReference type="ARBA" id="ARBA00022555"/>
    </source>
</evidence>
<evidence type="ECO:0000256" key="8">
    <source>
        <dbReference type="ARBA" id="ARBA00022884"/>
    </source>
</evidence>
<dbReference type="InterPro" id="IPR004653">
    <property type="entry name" value="DusA"/>
</dbReference>
<dbReference type="InterPro" id="IPR013785">
    <property type="entry name" value="Aldolase_TIM"/>
</dbReference>
<keyword evidence="6" id="KW-0819">tRNA processing</keyword>
<evidence type="ECO:0000256" key="3">
    <source>
        <dbReference type="ARBA" id="ARBA00022630"/>
    </source>
</evidence>
<evidence type="ECO:0000259" key="12">
    <source>
        <dbReference type="Pfam" id="PF01207"/>
    </source>
</evidence>
<dbReference type="SUPFAM" id="SSF51395">
    <property type="entry name" value="FMN-linked oxidoreductases"/>
    <property type="match status" value="1"/>
</dbReference>
<dbReference type="AlphaFoldDB" id="A0A8H7ETE6"/>
<keyword evidence="9" id="KW-0560">Oxidoreductase</keyword>
<organism evidence="13 14">
    <name type="scientific">Apophysomyces ossiformis</name>
    <dbReference type="NCBI Taxonomy" id="679940"/>
    <lineage>
        <taxon>Eukaryota</taxon>
        <taxon>Fungi</taxon>
        <taxon>Fungi incertae sedis</taxon>
        <taxon>Mucoromycota</taxon>
        <taxon>Mucoromycotina</taxon>
        <taxon>Mucoromycetes</taxon>
        <taxon>Mucorales</taxon>
        <taxon>Mucorineae</taxon>
        <taxon>Mucoraceae</taxon>
        <taxon>Apophysomyces</taxon>
    </lineage>
</organism>
<keyword evidence="3" id="KW-0285">Flavoprotein</keyword>
<comment type="catalytic activity">
    <reaction evidence="10">
        <text>a 5,6-dihydrouridine in mRNA + NAD(+) = a uridine in mRNA + NADH + H(+)</text>
        <dbReference type="Rhea" id="RHEA:69851"/>
        <dbReference type="Rhea" id="RHEA-COMP:14658"/>
        <dbReference type="Rhea" id="RHEA-COMP:17789"/>
        <dbReference type="ChEBI" id="CHEBI:15378"/>
        <dbReference type="ChEBI" id="CHEBI:57540"/>
        <dbReference type="ChEBI" id="CHEBI:57945"/>
        <dbReference type="ChEBI" id="CHEBI:65315"/>
        <dbReference type="ChEBI" id="CHEBI:74443"/>
    </reaction>
    <physiologicalReaction direction="right-to-left" evidence="10">
        <dbReference type="Rhea" id="RHEA:69853"/>
    </physiologicalReaction>
</comment>
<dbReference type="CDD" id="cd02801">
    <property type="entry name" value="DUS_like_FMN"/>
    <property type="match status" value="1"/>
</dbReference>